<organism evidence="10 11">
    <name type="scientific">Luteolibacter flavescens</name>
    <dbReference type="NCBI Taxonomy" id="1859460"/>
    <lineage>
        <taxon>Bacteria</taxon>
        <taxon>Pseudomonadati</taxon>
        <taxon>Verrucomicrobiota</taxon>
        <taxon>Verrucomicrobiia</taxon>
        <taxon>Verrucomicrobiales</taxon>
        <taxon>Verrucomicrobiaceae</taxon>
        <taxon>Luteolibacter</taxon>
    </lineage>
</organism>
<comment type="caution">
    <text evidence="10">The sequence shown here is derived from an EMBL/GenBank/DDBJ whole genome shotgun (WGS) entry which is preliminary data.</text>
</comment>
<dbReference type="EMBL" id="JAPDDS010000016">
    <property type="protein sequence ID" value="MCW1887257.1"/>
    <property type="molecule type" value="Genomic_DNA"/>
</dbReference>
<comment type="function">
    <text evidence="1 8">Binds directly to 16S ribosomal RNA.</text>
</comment>
<dbReference type="GO" id="GO:0005840">
    <property type="term" value="C:ribosome"/>
    <property type="evidence" value="ECO:0007669"/>
    <property type="project" value="UniProtKB-KW"/>
</dbReference>
<evidence type="ECO:0000256" key="2">
    <source>
        <dbReference type="ARBA" id="ARBA00007634"/>
    </source>
</evidence>
<keyword evidence="3 8" id="KW-0699">rRNA-binding</keyword>
<evidence type="ECO:0000256" key="3">
    <source>
        <dbReference type="ARBA" id="ARBA00022730"/>
    </source>
</evidence>
<protein>
    <recommendedName>
        <fullName evidence="7 8">Small ribosomal subunit protein bS20</fullName>
    </recommendedName>
</protein>
<evidence type="ECO:0000256" key="5">
    <source>
        <dbReference type="ARBA" id="ARBA00022980"/>
    </source>
</evidence>
<dbReference type="PANTHER" id="PTHR33398:SF1">
    <property type="entry name" value="SMALL RIBOSOMAL SUBUNIT PROTEIN BS20C"/>
    <property type="match status" value="1"/>
</dbReference>
<evidence type="ECO:0000256" key="7">
    <source>
        <dbReference type="ARBA" id="ARBA00035136"/>
    </source>
</evidence>
<feature type="compositionally biased region" description="Basic residues" evidence="9">
    <location>
        <begin position="1"/>
        <end position="15"/>
    </location>
</feature>
<reference evidence="10 11" key="1">
    <citation type="submission" date="2022-10" db="EMBL/GenBank/DDBJ databases">
        <title>Luteolibacter flavescens strain MCCC 1K03193, whole genome shotgun sequencing project.</title>
        <authorList>
            <person name="Zhao G."/>
            <person name="Shen L."/>
        </authorList>
    </citation>
    <scope>NUCLEOTIDE SEQUENCE [LARGE SCALE GENOMIC DNA]</scope>
    <source>
        <strain evidence="10 11">MCCC 1K03193</strain>
    </source>
</reference>
<evidence type="ECO:0000256" key="8">
    <source>
        <dbReference type="HAMAP-Rule" id="MF_00500"/>
    </source>
</evidence>
<proteinExistence type="inferred from homology"/>
<evidence type="ECO:0000256" key="4">
    <source>
        <dbReference type="ARBA" id="ARBA00022884"/>
    </source>
</evidence>
<dbReference type="Gene3D" id="1.20.58.110">
    <property type="entry name" value="Ribosomal protein S20"/>
    <property type="match status" value="1"/>
</dbReference>
<dbReference type="PANTHER" id="PTHR33398">
    <property type="entry name" value="30S RIBOSOMAL PROTEIN S20"/>
    <property type="match status" value="1"/>
</dbReference>
<evidence type="ECO:0000256" key="6">
    <source>
        <dbReference type="ARBA" id="ARBA00023274"/>
    </source>
</evidence>
<dbReference type="Pfam" id="PF01649">
    <property type="entry name" value="Ribosomal_S20p"/>
    <property type="match status" value="1"/>
</dbReference>
<sequence length="87" mass="9323">MANHKSALKRVRQTKVRTERNRARKMTIKTLRKKTLAAVAAADKPAAGQSLSEFSSAVDKAAKKGLIHKNKAANLKSKAAKALATIG</sequence>
<dbReference type="RefSeq" id="WP_264503213.1">
    <property type="nucleotide sequence ID" value="NZ_JAPDDS010000016.1"/>
</dbReference>
<evidence type="ECO:0000256" key="1">
    <source>
        <dbReference type="ARBA" id="ARBA00003134"/>
    </source>
</evidence>
<feature type="region of interest" description="Disordered" evidence="9">
    <location>
        <begin position="1"/>
        <end position="23"/>
    </location>
</feature>
<dbReference type="HAMAP" id="MF_00500">
    <property type="entry name" value="Ribosomal_bS20"/>
    <property type="match status" value="1"/>
</dbReference>
<comment type="similarity">
    <text evidence="2 8">Belongs to the bacterial ribosomal protein bS20 family.</text>
</comment>
<evidence type="ECO:0000256" key="9">
    <source>
        <dbReference type="SAM" id="MobiDB-lite"/>
    </source>
</evidence>
<keyword evidence="6 8" id="KW-0687">Ribonucleoprotein</keyword>
<evidence type="ECO:0000313" key="10">
    <source>
        <dbReference type="EMBL" id="MCW1887257.1"/>
    </source>
</evidence>
<gene>
    <name evidence="8 10" type="primary">rpsT</name>
    <name evidence="10" type="ORF">OKA04_21140</name>
</gene>
<name>A0ABT3FV09_9BACT</name>
<dbReference type="InterPro" id="IPR002583">
    <property type="entry name" value="Ribosomal_bS20"/>
</dbReference>
<keyword evidence="11" id="KW-1185">Reference proteome</keyword>
<dbReference type="SUPFAM" id="SSF46992">
    <property type="entry name" value="Ribosomal protein S20"/>
    <property type="match status" value="1"/>
</dbReference>
<keyword evidence="5 8" id="KW-0689">Ribosomal protein</keyword>
<dbReference type="NCBIfam" id="TIGR00029">
    <property type="entry name" value="S20"/>
    <property type="match status" value="1"/>
</dbReference>
<accession>A0ABT3FV09</accession>
<dbReference type="Proteomes" id="UP001207930">
    <property type="component" value="Unassembled WGS sequence"/>
</dbReference>
<keyword evidence="4 8" id="KW-0694">RNA-binding</keyword>
<dbReference type="InterPro" id="IPR036510">
    <property type="entry name" value="Ribosomal_bS20_sf"/>
</dbReference>
<evidence type="ECO:0000313" key="11">
    <source>
        <dbReference type="Proteomes" id="UP001207930"/>
    </source>
</evidence>